<evidence type="ECO:0000259" key="6">
    <source>
        <dbReference type="Pfam" id="PF00171"/>
    </source>
</evidence>
<dbReference type="PANTHER" id="PTHR42986">
    <property type="entry name" value="BENZALDEHYDE DEHYDROGENASE YFMT"/>
    <property type="match status" value="1"/>
</dbReference>
<dbReference type="RefSeq" id="WP_344938295.1">
    <property type="nucleotide sequence ID" value="NZ_BAABDM010000010.1"/>
</dbReference>
<dbReference type="InterPro" id="IPR029510">
    <property type="entry name" value="Ald_DH_CS_GLU"/>
</dbReference>
<dbReference type="InterPro" id="IPR016162">
    <property type="entry name" value="Ald_DH_N"/>
</dbReference>
<evidence type="ECO:0000256" key="5">
    <source>
        <dbReference type="RuleBase" id="RU003345"/>
    </source>
</evidence>
<dbReference type="InterPro" id="IPR016160">
    <property type="entry name" value="Ald_DH_CS_CYS"/>
</dbReference>
<dbReference type="EMBL" id="BAABDM010000010">
    <property type="protein sequence ID" value="GAA4104624.1"/>
    <property type="molecule type" value="Genomic_DNA"/>
</dbReference>
<dbReference type="InterPro" id="IPR016163">
    <property type="entry name" value="Ald_DH_C"/>
</dbReference>
<keyword evidence="8" id="KW-1185">Reference proteome</keyword>
<name>A0ABP7X4J7_9GAMM</name>
<evidence type="ECO:0000313" key="7">
    <source>
        <dbReference type="EMBL" id="GAA4104624.1"/>
    </source>
</evidence>
<comment type="caution">
    <text evidence="7">The sequence shown here is derived from an EMBL/GenBank/DDBJ whole genome shotgun (WGS) entry which is preliminary data.</text>
</comment>
<organism evidence="7 8">
    <name type="scientific">Zhongshania borealis</name>
    <dbReference type="NCBI Taxonomy" id="889488"/>
    <lineage>
        <taxon>Bacteria</taxon>
        <taxon>Pseudomonadati</taxon>
        <taxon>Pseudomonadota</taxon>
        <taxon>Gammaproteobacteria</taxon>
        <taxon>Cellvibrionales</taxon>
        <taxon>Spongiibacteraceae</taxon>
        <taxon>Zhongshania</taxon>
    </lineage>
</organism>
<keyword evidence="2 5" id="KW-0560">Oxidoreductase</keyword>
<dbReference type="SUPFAM" id="SSF53720">
    <property type="entry name" value="ALDH-like"/>
    <property type="match status" value="1"/>
</dbReference>
<evidence type="ECO:0000256" key="1">
    <source>
        <dbReference type="ARBA" id="ARBA00009986"/>
    </source>
</evidence>
<evidence type="ECO:0000256" key="4">
    <source>
        <dbReference type="PROSITE-ProRule" id="PRU10007"/>
    </source>
</evidence>
<evidence type="ECO:0000313" key="8">
    <source>
        <dbReference type="Proteomes" id="UP001500392"/>
    </source>
</evidence>
<proteinExistence type="inferred from homology"/>
<dbReference type="Proteomes" id="UP001500392">
    <property type="component" value="Unassembled WGS sequence"/>
</dbReference>
<protein>
    <submittedName>
        <fullName evidence="7">NADP-dependent succinate-semialdehyde dehydrogenase</fullName>
    </submittedName>
</protein>
<dbReference type="PROSITE" id="PS00070">
    <property type="entry name" value="ALDEHYDE_DEHYDR_CYS"/>
    <property type="match status" value="1"/>
</dbReference>
<dbReference type="InterPro" id="IPR016161">
    <property type="entry name" value="Ald_DH/histidinol_DH"/>
</dbReference>
<dbReference type="PROSITE" id="PS00687">
    <property type="entry name" value="ALDEHYDE_DEHYDR_GLU"/>
    <property type="match status" value="1"/>
</dbReference>
<accession>A0ABP7X4J7</accession>
<evidence type="ECO:0000256" key="3">
    <source>
        <dbReference type="ARBA" id="ARBA00023027"/>
    </source>
</evidence>
<reference evidence="8" key="1">
    <citation type="journal article" date="2019" name="Int. J. Syst. Evol. Microbiol.">
        <title>The Global Catalogue of Microorganisms (GCM) 10K type strain sequencing project: providing services to taxonomists for standard genome sequencing and annotation.</title>
        <authorList>
            <consortium name="The Broad Institute Genomics Platform"/>
            <consortium name="The Broad Institute Genome Sequencing Center for Infectious Disease"/>
            <person name="Wu L."/>
            <person name="Ma J."/>
        </authorList>
    </citation>
    <scope>NUCLEOTIDE SEQUENCE [LARGE SCALE GENOMIC DNA]</scope>
    <source>
        <strain evidence="8">JCM 17304</strain>
    </source>
</reference>
<dbReference type="Pfam" id="PF00171">
    <property type="entry name" value="Aldedh"/>
    <property type="match status" value="1"/>
</dbReference>
<feature type="active site" evidence="4">
    <location>
        <position position="254"/>
    </location>
</feature>
<feature type="domain" description="Aldehyde dehydrogenase" evidence="6">
    <location>
        <begin position="26"/>
        <end position="476"/>
    </location>
</feature>
<dbReference type="InterPro" id="IPR015590">
    <property type="entry name" value="Aldehyde_DH_dom"/>
</dbReference>
<comment type="similarity">
    <text evidence="1 5">Belongs to the aldehyde dehydrogenase family.</text>
</comment>
<gene>
    <name evidence="7" type="primary">gabD_2</name>
    <name evidence="7" type="ORF">GCM10022414_33650</name>
</gene>
<dbReference type="Gene3D" id="3.40.605.10">
    <property type="entry name" value="Aldehyde Dehydrogenase, Chain A, domain 1"/>
    <property type="match status" value="1"/>
</dbReference>
<sequence length="484" mass="51304">MSEYFNCDHGLYINGLQRPAINGDWFDVLSPLDEQPLARVASASEKDVAEAVAVAAKGLVLWSALPPKDREAVLLKAAQIMEAEGEARYLELLIRESGSSITKARFEISYTVDLLRTAAGEVRRLYGDTFPNDRPDRMSMVFREPLGVVAVVSPYNAPLALLCKMAAFPLAAGNSVVIKPSEETPIIALAFAKLLVEAGLPAEAVSVLPGFGLQCGAPLVNHPGIDGIALTGSTQTGKMIGAAAMQRMVPAQLELGGKSALLVLRDVDPERAAAIAVAGMFNHGGQICMANSRIIVEAPIYDAFCAAIKREAEALEIGNVFDNQCAYGPLINRRAVEKIQAHQTDALARGATLLCGGKIREGLVYEPTLLLSPPLDASIWREESFGPLASIVSAADLDEAIELANDSDYGLSAGVLTLNMQWGFTAARRIKAGAVHIGMHSFQSNALAPVGGSGYSGVGRSGGKFSTKEFTELKWISVELGAAL</sequence>
<keyword evidence="3" id="KW-0520">NAD</keyword>
<dbReference type="Gene3D" id="3.40.309.10">
    <property type="entry name" value="Aldehyde Dehydrogenase, Chain A, domain 2"/>
    <property type="match status" value="1"/>
</dbReference>
<dbReference type="PANTHER" id="PTHR42986:SF1">
    <property type="entry name" value="BENZALDEHYDE DEHYDROGENASE YFMT"/>
    <property type="match status" value="1"/>
</dbReference>
<evidence type="ECO:0000256" key="2">
    <source>
        <dbReference type="ARBA" id="ARBA00023002"/>
    </source>
</evidence>